<feature type="domain" description="DUF7305" evidence="3">
    <location>
        <begin position="257"/>
        <end position="375"/>
    </location>
</feature>
<evidence type="ECO:0000259" key="2">
    <source>
        <dbReference type="Pfam" id="PF14341"/>
    </source>
</evidence>
<dbReference type="InterPro" id="IPR055729">
    <property type="entry name" value="DUF7305"/>
</dbReference>
<dbReference type="EMBL" id="DTGG01000061">
    <property type="protein sequence ID" value="HFZ08859.1"/>
    <property type="molecule type" value="Genomic_DNA"/>
</dbReference>
<evidence type="ECO:0000259" key="3">
    <source>
        <dbReference type="Pfam" id="PF23981"/>
    </source>
</evidence>
<dbReference type="InterPro" id="IPR025746">
    <property type="entry name" value="PilX_N_dom"/>
</dbReference>
<accession>A0A7V3J9W2</accession>
<keyword evidence="1" id="KW-0812">Transmembrane</keyword>
<dbReference type="AlphaFoldDB" id="A0A7V3J9W2"/>
<evidence type="ECO:0000256" key="1">
    <source>
        <dbReference type="SAM" id="Phobius"/>
    </source>
</evidence>
<dbReference type="Pfam" id="PF14341">
    <property type="entry name" value="PilX_N"/>
    <property type="match status" value="1"/>
</dbReference>
<keyword evidence="1" id="KW-1133">Transmembrane helix</keyword>
<dbReference type="Pfam" id="PF23981">
    <property type="entry name" value="DUF7305"/>
    <property type="match status" value="1"/>
</dbReference>
<evidence type="ECO:0000313" key="4">
    <source>
        <dbReference type="EMBL" id="HFZ08859.1"/>
    </source>
</evidence>
<sequence length="401" mass="43907">MKRGFALITVLVLTTVLLILGTFFINFVITDLKISSSLKGGTQALYVAQAGVEEAIWQVKNNQTYKTEFEQGTIDRSFSRNNIFDGNSSYEVSIKGTDKAKADVTSKGFYQVGTSRASRIVKVVILKALNPNPVWDKTAYGSEDLEFFASKVNFNGGNLYAGDDVVVWGLSTVNVEKDVLAKDQIDVHWGSQLNVGGIKSSQNYPPPPGQIEMPQVDFDSDNPNSYLKRAEALGQVYTEQQFKNMLKNQSPLTLNGVVYVKGNIDIKKQQSLTVNGVLVADGNISVGETSLMPPTGDAYLTINKPSDNSSSGVLAKGKIKIGVHASDTNITGLVYAMDAISFYNFTSSLNITGGLIAQEVNILSIWQTVNITYDGDRISKALYQEASYSPTVEVKYWEEEY</sequence>
<feature type="domain" description="Type 4 fimbrial biogenesis protein PilX N-terminal" evidence="2">
    <location>
        <begin position="3"/>
        <end position="53"/>
    </location>
</feature>
<proteinExistence type="predicted"/>
<keyword evidence="1" id="KW-0472">Membrane</keyword>
<protein>
    <recommendedName>
        <fullName evidence="5">Type 4 fimbrial biogenesis protein PilX N-terminal domain-containing protein</fullName>
    </recommendedName>
</protein>
<reference evidence="4" key="1">
    <citation type="journal article" date="2020" name="mSystems">
        <title>Genome- and Community-Level Interaction Insights into Carbon Utilization and Element Cycling Functions of Hydrothermarchaeota in Hydrothermal Sediment.</title>
        <authorList>
            <person name="Zhou Z."/>
            <person name="Liu Y."/>
            <person name="Xu W."/>
            <person name="Pan J."/>
            <person name="Luo Z.H."/>
            <person name="Li M."/>
        </authorList>
    </citation>
    <scope>NUCLEOTIDE SEQUENCE [LARGE SCALE GENOMIC DNA]</scope>
    <source>
        <strain evidence="4">SpSt-757</strain>
    </source>
</reference>
<organism evidence="4">
    <name type="scientific">candidate division CPR3 bacterium</name>
    <dbReference type="NCBI Taxonomy" id="2268181"/>
    <lineage>
        <taxon>Bacteria</taxon>
        <taxon>Bacteria division CPR3</taxon>
    </lineage>
</organism>
<comment type="caution">
    <text evidence="4">The sequence shown here is derived from an EMBL/GenBank/DDBJ whole genome shotgun (WGS) entry which is preliminary data.</text>
</comment>
<name>A0A7V3J9W2_UNCC3</name>
<feature type="transmembrane region" description="Helical" evidence="1">
    <location>
        <begin position="6"/>
        <end position="29"/>
    </location>
</feature>
<evidence type="ECO:0008006" key="5">
    <source>
        <dbReference type="Google" id="ProtNLM"/>
    </source>
</evidence>
<gene>
    <name evidence="4" type="ORF">ENV41_01850</name>
</gene>